<gene>
    <name evidence="1" type="ORF">SAMN05443287_108177</name>
</gene>
<sequence length="74" mass="7989">MRPPHRQTTADGFDMRAYRQSKIAFGLFGLELDRRSRAHGWGVTSNLAHPGVAPTSLLAADRISAAARTLPSSA</sequence>
<dbReference type="Proteomes" id="UP000198707">
    <property type="component" value="Unassembled WGS sequence"/>
</dbReference>
<evidence type="ECO:0000313" key="1">
    <source>
        <dbReference type="EMBL" id="SEJ83415.1"/>
    </source>
</evidence>
<dbReference type="AlphaFoldDB" id="A0A1H7CCN3"/>
<keyword evidence="2" id="KW-1185">Reference proteome</keyword>
<evidence type="ECO:0008006" key="3">
    <source>
        <dbReference type="Google" id="ProtNLM"/>
    </source>
</evidence>
<protein>
    <recommendedName>
        <fullName evidence="3">Short chain dehydrogenase</fullName>
    </recommendedName>
</protein>
<reference evidence="2" key="1">
    <citation type="submission" date="2016-10" db="EMBL/GenBank/DDBJ databases">
        <authorList>
            <person name="Varghese N."/>
            <person name="Submissions S."/>
        </authorList>
    </citation>
    <scope>NUCLEOTIDE SEQUENCE [LARGE SCALE GENOMIC DNA]</scope>
    <source>
        <strain evidence="2">CGMCC 4.7038</strain>
    </source>
</reference>
<name>A0A1H7CCN3_9ACTN</name>
<proteinExistence type="predicted"/>
<organism evidence="1 2">
    <name type="scientific">Micromonospora phaseoli</name>
    <dbReference type="NCBI Taxonomy" id="1144548"/>
    <lineage>
        <taxon>Bacteria</taxon>
        <taxon>Bacillati</taxon>
        <taxon>Actinomycetota</taxon>
        <taxon>Actinomycetes</taxon>
        <taxon>Micromonosporales</taxon>
        <taxon>Micromonosporaceae</taxon>
        <taxon>Micromonospora</taxon>
    </lineage>
</organism>
<dbReference type="STRING" id="1144548.SAMN05443287_108177"/>
<evidence type="ECO:0000313" key="2">
    <source>
        <dbReference type="Proteomes" id="UP000198707"/>
    </source>
</evidence>
<dbReference type="EMBL" id="FNYV01000008">
    <property type="protein sequence ID" value="SEJ83415.1"/>
    <property type="molecule type" value="Genomic_DNA"/>
</dbReference>
<dbReference type="Gene3D" id="3.40.50.720">
    <property type="entry name" value="NAD(P)-binding Rossmann-like Domain"/>
    <property type="match status" value="1"/>
</dbReference>
<accession>A0A1H7CCN3</accession>